<evidence type="ECO:0000256" key="1">
    <source>
        <dbReference type="SAM" id="Phobius"/>
    </source>
</evidence>
<accession>A0A6B9VBD1</accession>
<dbReference type="GO" id="GO:0016853">
    <property type="term" value="F:isomerase activity"/>
    <property type="evidence" value="ECO:0007669"/>
    <property type="project" value="UniProtKB-KW"/>
</dbReference>
<proteinExistence type="predicted"/>
<keyword evidence="1" id="KW-0472">Membrane</keyword>
<organism evidence="2 3">
    <name type="scientific">Arachis hypogaea</name>
    <name type="common">Peanut</name>
    <dbReference type="NCBI Taxonomy" id="3818"/>
    <lineage>
        <taxon>Eukaryota</taxon>
        <taxon>Viridiplantae</taxon>
        <taxon>Streptophyta</taxon>
        <taxon>Embryophyta</taxon>
        <taxon>Tracheophyta</taxon>
        <taxon>Spermatophyta</taxon>
        <taxon>Magnoliopsida</taxon>
        <taxon>eudicotyledons</taxon>
        <taxon>Gunneridae</taxon>
        <taxon>Pentapetalae</taxon>
        <taxon>rosids</taxon>
        <taxon>fabids</taxon>
        <taxon>Fabales</taxon>
        <taxon>Fabaceae</taxon>
        <taxon>Papilionoideae</taxon>
        <taxon>50 kb inversion clade</taxon>
        <taxon>dalbergioids sensu lato</taxon>
        <taxon>Dalbergieae</taxon>
        <taxon>Pterocarpus clade</taxon>
        <taxon>Arachis</taxon>
    </lineage>
</organism>
<keyword evidence="1" id="KW-0812">Transmembrane</keyword>
<reference evidence="2 3" key="1">
    <citation type="submission" date="2020-01" db="EMBL/GenBank/DDBJ databases">
        <title>Genome sequence of Arachis hypogaea, cultivar Shitouqi.</title>
        <authorList>
            <person name="Zhuang W."/>
            <person name="Chen H."/>
            <person name="Varshney R."/>
            <person name="Wang D."/>
            <person name="Ming R."/>
        </authorList>
    </citation>
    <scope>NUCLEOTIDE SEQUENCE [LARGE SCALE GENOMIC DNA]</scope>
    <source>
        <tissue evidence="2">Young leaf</tissue>
    </source>
</reference>
<feature type="transmembrane region" description="Helical" evidence="1">
    <location>
        <begin position="34"/>
        <end position="56"/>
    </location>
</feature>
<evidence type="ECO:0000313" key="3">
    <source>
        <dbReference type="Proteomes" id="UP000464620"/>
    </source>
</evidence>
<name>A0A6B9VBD1_ARAHY</name>
<keyword evidence="2" id="KW-0413">Isomerase</keyword>
<protein>
    <submittedName>
        <fullName evidence="2">Mannose-6-phosphate isomerase</fullName>
    </submittedName>
</protein>
<dbReference type="EMBL" id="CP031001">
    <property type="protein sequence ID" value="QHN78870.1"/>
    <property type="molecule type" value="Genomic_DNA"/>
</dbReference>
<dbReference type="Proteomes" id="UP000464620">
    <property type="component" value="Chromosome B09"/>
</dbReference>
<keyword evidence="1" id="KW-1133">Transmembrane helix</keyword>
<dbReference type="AlphaFoldDB" id="A0A6B9VBD1"/>
<evidence type="ECO:0000313" key="2">
    <source>
        <dbReference type="EMBL" id="QHN78870.1"/>
    </source>
</evidence>
<sequence>MVDLFVILFHCNLVFEYRSRVGTKFRYVHHHTGLLLIDYLICFYVYLIEVFLSIFGWQDYSNASLKNYAVWANSAVCCVLFSELKALLHTVPEVARLIGAKNTDLVLRTSDQDDEGKVKAVL</sequence>
<gene>
    <name evidence="2" type="ORF">DS421_19g665130</name>
</gene>